<dbReference type="Proteomes" id="UP000236291">
    <property type="component" value="Unassembled WGS sequence"/>
</dbReference>
<protein>
    <submittedName>
        <fullName evidence="1">Uncharacterized protein</fullName>
    </submittedName>
</protein>
<reference evidence="1 2" key="1">
    <citation type="journal article" date="2014" name="Am. J. Bot.">
        <title>Genome assembly and annotation for red clover (Trifolium pratense; Fabaceae).</title>
        <authorList>
            <person name="Istvanek J."/>
            <person name="Jaros M."/>
            <person name="Krenek A."/>
            <person name="Repkova J."/>
        </authorList>
    </citation>
    <scope>NUCLEOTIDE SEQUENCE [LARGE SCALE GENOMIC DNA]</scope>
    <source>
        <strain evidence="2">cv. Tatra</strain>
        <tissue evidence="1">Young leaves</tissue>
    </source>
</reference>
<evidence type="ECO:0000313" key="2">
    <source>
        <dbReference type="Proteomes" id="UP000236291"/>
    </source>
</evidence>
<feature type="non-terminal residue" evidence="1">
    <location>
        <position position="93"/>
    </location>
</feature>
<dbReference type="AlphaFoldDB" id="A0A2K3LHM3"/>
<accession>A0A2K3LHM3</accession>
<comment type="caution">
    <text evidence="1">The sequence shown here is derived from an EMBL/GenBank/DDBJ whole genome shotgun (WGS) entry which is preliminary data.</text>
</comment>
<gene>
    <name evidence="1" type="ORF">L195_g033989</name>
</gene>
<sequence length="93" mass="10136">MAATSYSFAQSAPVTPTTVSVPRAVISITKTPSRNFVKVLLVVDVVLAYNRVLLDVNVVSDTVGWDVIHGKPQLNEFSSCIGMPRAFLVFRII</sequence>
<proteinExistence type="predicted"/>
<evidence type="ECO:0000313" key="1">
    <source>
        <dbReference type="EMBL" id="PNX78016.1"/>
    </source>
</evidence>
<reference evidence="1 2" key="2">
    <citation type="journal article" date="2017" name="Front. Plant Sci.">
        <title>Gene Classification and Mining of Molecular Markers Useful in Red Clover (Trifolium pratense) Breeding.</title>
        <authorList>
            <person name="Istvanek J."/>
            <person name="Dluhosova J."/>
            <person name="Dluhos P."/>
            <person name="Patkova L."/>
            <person name="Nedelnik J."/>
            <person name="Repkova J."/>
        </authorList>
    </citation>
    <scope>NUCLEOTIDE SEQUENCE [LARGE SCALE GENOMIC DNA]</scope>
    <source>
        <strain evidence="2">cv. Tatra</strain>
        <tissue evidence="1">Young leaves</tissue>
    </source>
</reference>
<name>A0A2K3LHM3_TRIPR</name>
<organism evidence="1 2">
    <name type="scientific">Trifolium pratense</name>
    <name type="common">Red clover</name>
    <dbReference type="NCBI Taxonomy" id="57577"/>
    <lineage>
        <taxon>Eukaryota</taxon>
        <taxon>Viridiplantae</taxon>
        <taxon>Streptophyta</taxon>
        <taxon>Embryophyta</taxon>
        <taxon>Tracheophyta</taxon>
        <taxon>Spermatophyta</taxon>
        <taxon>Magnoliopsida</taxon>
        <taxon>eudicotyledons</taxon>
        <taxon>Gunneridae</taxon>
        <taxon>Pentapetalae</taxon>
        <taxon>rosids</taxon>
        <taxon>fabids</taxon>
        <taxon>Fabales</taxon>
        <taxon>Fabaceae</taxon>
        <taxon>Papilionoideae</taxon>
        <taxon>50 kb inversion clade</taxon>
        <taxon>NPAAA clade</taxon>
        <taxon>Hologalegina</taxon>
        <taxon>IRL clade</taxon>
        <taxon>Trifolieae</taxon>
        <taxon>Trifolium</taxon>
    </lineage>
</organism>
<dbReference type="EMBL" id="ASHM01033340">
    <property type="protein sequence ID" value="PNX78016.1"/>
    <property type="molecule type" value="Genomic_DNA"/>
</dbReference>